<reference evidence="1" key="1">
    <citation type="submission" date="2014-05" db="EMBL/GenBank/DDBJ databases">
        <authorList>
            <person name="Chronopoulou M."/>
        </authorList>
    </citation>
    <scope>NUCLEOTIDE SEQUENCE</scope>
    <source>
        <tissue evidence="1">Whole organism</tissue>
    </source>
</reference>
<evidence type="ECO:0000313" key="1">
    <source>
        <dbReference type="EMBL" id="CDW19979.1"/>
    </source>
</evidence>
<protein>
    <submittedName>
        <fullName evidence="1">Uncharacterized protein</fullName>
    </submittedName>
</protein>
<dbReference type="EMBL" id="HACA01002618">
    <property type="protein sequence ID" value="CDW19979.1"/>
    <property type="molecule type" value="Transcribed_RNA"/>
</dbReference>
<accession>A0A0K2T1Q3</accession>
<dbReference type="AlphaFoldDB" id="A0A0K2T1Q3"/>
<sequence>MMRLLLYKLENHLTQRSLVALKRTYFVLKYIEDIFMRNGRKSQLNLRNHRGYVPAS</sequence>
<name>A0A0K2T1Q3_LEPSM</name>
<organism evidence="1">
    <name type="scientific">Lepeophtheirus salmonis</name>
    <name type="common">Salmon louse</name>
    <name type="synonym">Caligus salmonis</name>
    <dbReference type="NCBI Taxonomy" id="72036"/>
    <lineage>
        <taxon>Eukaryota</taxon>
        <taxon>Metazoa</taxon>
        <taxon>Ecdysozoa</taxon>
        <taxon>Arthropoda</taxon>
        <taxon>Crustacea</taxon>
        <taxon>Multicrustacea</taxon>
        <taxon>Hexanauplia</taxon>
        <taxon>Copepoda</taxon>
        <taxon>Siphonostomatoida</taxon>
        <taxon>Caligidae</taxon>
        <taxon>Lepeophtheirus</taxon>
    </lineage>
</organism>
<proteinExistence type="predicted"/>